<feature type="binding site" evidence="4">
    <location>
        <position position="203"/>
    </location>
    <ligand>
        <name>1D-myo-inositol 2-(L-cysteinylamino)-2-deoxy-alpha-D-glucopyranoside</name>
        <dbReference type="ChEBI" id="CHEBI:58887"/>
    </ligand>
</feature>
<evidence type="ECO:0000313" key="6">
    <source>
        <dbReference type="EMBL" id="GIJ74467.1"/>
    </source>
</evidence>
<dbReference type="NCBIfam" id="TIGR03448">
    <property type="entry name" value="mycothiol_MshD"/>
    <property type="match status" value="1"/>
</dbReference>
<comment type="similarity">
    <text evidence="4">Belongs to the acetyltransferase family. MshD subfamily.</text>
</comment>
<keyword evidence="1 4" id="KW-0808">Transferase</keyword>
<dbReference type="Gene3D" id="3.40.630.30">
    <property type="match status" value="1"/>
</dbReference>
<feature type="domain" description="N-acetyltransferase" evidence="5">
    <location>
        <begin position="1"/>
        <end position="120"/>
    </location>
</feature>
<name>A0A8J4A4M5_9ACTN</name>
<protein>
    <recommendedName>
        <fullName evidence="4">Mycothiol acetyltransferase</fullName>
        <shortName evidence="4">MSH acetyltransferase</shortName>
        <ecNumber evidence="4">2.3.1.189</ecNumber>
    </recommendedName>
    <alternativeName>
        <fullName evidence="4">Mycothiol synthase</fullName>
    </alternativeName>
</protein>
<keyword evidence="7" id="KW-1185">Reference proteome</keyword>
<keyword evidence="3 4" id="KW-0012">Acyltransferase</keyword>
<comment type="function">
    <text evidence="4">Catalyzes the transfer of acetyl from acetyl-CoA to desacetylmycothiol (Cys-GlcN-Ins) to form mycothiol.</text>
</comment>
<feature type="binding site" evidence="4">
    <location>
        <position position="19"/>
    </location>
    <ligand>
        <name>1D-myo-inositol 2-(L-cysteinylamino)-2-deoxy-alpha-D-glucopyranoside</name>
        <dbReference type="ChEBI" id="CHEBI:58887"/>
    </ligand>
</feature>
<dbReference type="PROSITE" id="PS51186">
    <property type="entry name" value="GNAT"/>
    <property type="match status" value="2"/>
</dbReference>
<dbReference type="GO" id="GO:0035447">
    <property type="term" value="F:mycothiol synthase activity"/>
    <property type="evidence" value="ECO:0007669"/>
    <property type="project" value="UniProtKB-UniRule"/>
</dbReference>
<dbReference type="PANTHER" id="PTHR43877">
    <property type="entry name" value="AMINOALKYLPHOSPHONATE N-ACETYLTRANSFERASE-RELATED-RELATED"/>
    <property type="match status" value="1"/>
</dbReference>
<dbReference type="Pfam" id="PF13508">
    <property type="entry name" value="Acetyltransf_7"/>
    <property type="match status" value="1"/>
</dbReference>
<dbReference type="InterPro" id="IPR016181">
    <property type="entry name" value="Acyl_CoA_acyltransferase"/>
</dbReference>
<comment type="caution">
    <text evidence="4">Lacks conserved residue(s) required for the propagation of feature annotation.</text>
</comment>
<feature type="binding site" evidence="4">
    <location>
        <position position="156"/>
    </location>
    <ligand>
        <name>1D-myo-inositol 2-(L-cysteinylamino)-2-deoxy-alpha-D-glucopyranoside</name>
        <dbReference type="ChEBI" id="CHEBI:58887"/>
    </ligand>
</feature>
<comment type="caution">
    <text evidence="6">The sequence shown here is derived from an EMBL/GenBank/DDBJ whole genome shotgun (WGS) entry which is preliminary data.</text>
</comment>
<evidence type="ECO:0000256" key="3">
    <source>
        <dbReference type="ARBA" id="ARBA00023315"/>
    </source>
</evidence>
<feature type="domain" description="N-acetyltransferase" evidence="5">
    <location>
        <begin position="128"/>
        <end position="273"/>
    </location>
</feature>
<dbReference type="PIRSF" id="PIRSF021524">
    <property type="entry name" value="MSH_acetyltransferase"/>
    <property type="match status" value="1"/>
</dbReference>
<comment type="subunit">
    <text evidence="4">Monomer.</text>
</comment>
<feature type="binding site" evidence="4">
    <location>
        <position position="241"/>
    </location>
    <ligand>
        <name>1D-myo-inositol 2-(L-cysteinylamino)-2-deoxy-alpha-D-glucopyranoside</name>
        <dbReference type="ChEBI" id="CHEBI:58887"/>
    </ligand>
</feature>
<feature type="binding site" evidence="4">
    <location>
        <position position="195"/>
    </location>
    <ligand>
        <name>1D-myo-inositol 2-(L-cysteinylamino)-2-deoxy-alpha-D-glucopyranoside</name>
        <dbReference type="ChEBI" id="CHEBI:58887"/>
    </ligand>
</feature>
<dbReference type="InterPro" id="IPR050832">
    <property type="entry name" value="Bact_Acetyltransf"/>
</dbReference>
<dbReference type="InterPro" id="IPR017813">
    <property type="entry name" value="Mycothiol_AcTrfase"/>
</dbReference>
<dbReference type="Pfam" id="PF00583">
    <property type="entry name" value="Acetyltransf_1"/>
    <property type="match status" value="1"/>
</dbReference>
<sequence>MSELTVEAEAADGTPPLSEQTVLRLSTPGVHLLLNDGRDGYGHLDHDGAAELIVAPHARGRGLGRALVRAALAAADERGGRLEVWSHGDHPAAAALARSFGFERTRVLHRLRRLLALELPHVPLPDRVSIRPFVPGSADEQAWLRVNARAFATHPEQGRMTLEDLRLRMAEPWFDPAGFLLAERDSTLVGFHWTKVHPDGLGEIYVLGVDPDAAGLRLGLPLAVAGLVSLRDRGVETAMLYVDESNAKAMKLYAKLGFTPWSSDVTYLRTGGA</sequence>
<gene>
    <name evidence="4 6" type="primary">mshD</name>
    <name evidence="6" type="ORF">Voc01_093840</name>
</gene>
<dbReference type="EMBL" id="BOPH01000136">
    <property type="protein sequence ID" value="GIJ74467.1"/>
    <property type="molecule type" value="Genomic_DNA"/>
</dbReference>
<dbReference type="HAMAP" id="MF_01698">
    <property type="entry name" value="MshD"/>
    <property type="match status" value="1"/>
</dbReference>
<keyword evidence="2 4" id="KW-0677">Repeat</keyword>
<evidence type="ECO:0000256" key="4">
    <source>
        <dbReference type="HAMAP-Rule" id="MF_01698"/>
    </source>
</evidence>
<dbReference type="SUPFAM" id="SSF55729">
    <property type="entry name" value="Acyl-CoA N-acyltransferases (Nat)"/>
    <property type="match status" value="2"/>
</dbReference>
<evidence type="ECO:0000256" key="2">
    <source>
        <dbReference type="ARBA" id="ARBA00022737"/>
    </source>
</evidence>
<dbReference type="GO" id="GO:0010125">
    <property type="term" value="P:mycothiol biosynthetic process"/>
    <property type="evidence" value="ECO:0007669"/>
    <property type="project" value="UniProtKB-UniRule"/>
</dbReference>
<evidence type="ECO:0000313" key="7">
    <source>
        <dbReference type="Proteomes" id="UP000635606"/>
    </source>
</evidence>
<feature type="binding site" evidence="4">
    <location>
        <begin position="246"/>
        <end position="251"/>
    </location>
    <ligand>
        <name>acetyl-CoA</name>
        <dbReference type="ChEBI" id="CHEBI:57288"/>
        <label>2</label>
    </ligand>
</feature>
<reference evidence="6" key="1">
    <citation type="submission" date="2021-01" db="EMBL/GenBank/DDBJ databases">
        <title>Whole genome shotgun sequence of Virgisporangium ochraceum NBRC 16418.</title>
        <authorList>
            <person name="Komaki H."/>
            <person name="Tamura T."/>
        </authorList>
    </citation>
    <scope>NUCLEOTIDE SEQUENCE</scope>
    <source>
        <strain evidence="6">NBRC 16418</strain>
    </source>
</reference>
<proteinExistence type="inferred from homology"/>
<dbReference type="Proteomes" id="UP000635606">
    <property type="component" value="Unassembled WGS sequence"/>
</dbReference>
<accession>A0A8J4A4M5</accession>
<feature type="binding site" evidence="4">
    <location>
        <begin position="207"/>
        <end position="209"/>
    </location>
    <ligand>
        <name>acetyl-CoA</name>
        <dbReference type="ChEBI" id="CHEBI:57288"/>
        <label>2</label>
    </ligand>
</feature>
<organism evidence="6 7">
    <name type="scientific">Virgisporangium ochraceum</name>
    <dbReference type="NCBI Taxonomy" id="65505"/>
    <lineage>
        <taxon>Bacteria</taxon>
        <taxon>Bacillati</taxon>
        <taxon>Actinomycetota</taxon>
        <taxon>Actinomycetes</taxon>
        <taxon>Micromonosporales</taxon>
        <taxon>Micromonosporaceae</taxon>
        <taxon>Virgisporangium</taxon>
    </lineage>
</organism>
<evidence type="ECO:0000256" key="1">
    <source>
        <dbReference type="ARBA" id="ARBA00022679"/>
    </source>
</evidence>
<dbReference type="EC" id="2.3.1.189" evidence="4"/>
<feature type="binding site" evidence="4">
    <location>
        <begin position="52"/>
        <end position="54"/>
    </location>
    <ligand>
        <name>acetyl-CoA</name>
        <dbReference type="ChEBI" id="CHEBI:57288"/>
        <label>1</label>
    </ligand>
</feature>
<evidence type="ECO:0000259" key="5">
    <source>
        <dbReference type="PROSITE" id="PS51186"/>
    </source>
</evidence>
<dbReference type="AlphaFoldDB" id="A0A8J4A4M5"/>
<dbReference type="InterPro" id="IPR000182">
    <property type="entry name" value="GNAT_dom"/>
</dbReference>
<comment type="catalytic activity">
    <reaction evidence="4">
        <text>1D-myo-inositol 2-(L-cysteinylamino)-2-deoxy-alpha-D-glucopyranoside + acetyl-CoA = mycothiol + CoA + H(+)</text>
        <dbReference type="Rhea" id="RHEA:26172"/>
        <dbReference type="ChEBI" id="CHEBI:15378"/>
        <dbReference type="ChEBI" id="CHEBI:16768"/>
        <dbReference type="ChEBI" id="CHEBI:57287"/>
        <dbReference type="ChEBI" id="CHEBI:57288"/>
        <dbReference type="ChEBI" id="CHEBI:58887"/>
        <dbReference type="EC" id="2.3.1.189"/>
    </reaction>
</comment>